<keyword evidence="1" id="KW-1133">Transmembrane helix</keyword>
<name>A0AAW8LP89_AGRTU</name>
<accession>A0AAW8LP89</accession>
<sequence>MDNSDLNTRLSRIEGGWAIYQWAVGVVSAVIIGGMAIMISFQISGQSELKGQQIQIEAKLDGLIRSVDQLTAKVDQNIALSNAMNGSIREIRTEVINPMATVPPQ</sequence>
<gene>
    <name evidence="2" type="ORF">J2W61_000582</name>
</gene>
<protein>
    <submittedName>
        <fullName evidence="2">Uncharacterized protein</fullName>
    </submittedName>
</protein>
<dbReference type="EMBL" id="JAVDSW010000001">
    <property type="protein sequence ID" value="MDR6700754.1"/>
    <property type="molecule type" value="Genomic_DNA"/>
</dbReference>
<organism evidence="2 3">
    <name type="scientific">Agrobacterium tumefaciens</name>
    <dbReference type="NCBI Taxonomy" id="358"/>
    <lineage>
        <taxon>Bacteria</taxon>
        <taxon>Pseudomonadati</taxon>
        <taxon>Pseudomonadota</taxon>
        <taxon>Alphaproteobacteria</taxon>
        <taxon>Hyphomicrobiales</taxon>
        <taxon>Rhizobiaceae</taxon>
        <taxon>Rhizobium/Agrobacterium group</taxon>
        <taxon>Agrobacterium</taxon>
        <taxon>Agrobacterium tumefaciens complex</taxon>
    </lineage>
</organism>
<dbReference type="AlphaFoldDB" id="A0AAW8LP89"/>
<dbReference type="Proteomes" id="UP001265315">
    <property type="component" value="Unassembled WGS sequence"/>
</dbReference>
<keyword evidence="1" id="KW-0472">Membrane</keyword>
<feature type="transmembrane region" description="Helical" evidence="1">
    <location>
        <begin position="20"/>
        <end position="41"/>
    </location>
</feature>
<evidence type="ECO:0000313" key="3">
    <source>
        <dbReference type="Proteomes" id="UP001265315"/>
    </source>
</evidence>
<dbReference type="RefSeq" id="WP_209689506.1">
    <property type="nucleotide sequence ID" value="NZ_JAGIPM010000004.1"/>
</dbReference>
<evidence type="ECO:0000256" key="1">
    <source>
        <dbReference type="SAM" id="Phobius"/>
    </source>
</evidence>
<evidence type="ECO:0000313" key="2">
    <source>
        <dbReference type="EMBL" id="MDR6700754.1"/>
    </source>
</evidence>
<comment type="caution">
    <text evidence="2">The sequence shown here is derived from an EMBL/GenBank/DDBJ whole genome shotgun (WGS) entry which is preliminary data.</text>
</comment>
<keyword evidence="1" id="KW-0812">Transmembrane</keyword>
<proteinExistence type="predicted"/>
<reference evidence="2" key="1">
    <citation type="submission" date="2023-07" db="EMBL/GenBank/DDBJ databases">
        <title>Sorghum-associated microbial communities from plants grown in Nebraska, USA.</title>
        <authorList>
            <person name="Schachtman D."/>
        </authorList>
    </citation>
    <scope>NUCLEOTIDE SEQUENCE</scope>
    <source>
        <strain evidence="2">1457</strain>
    </source>
</reference>